<dbReference type="RefSeq" id="WP_284333989.1">
    <property type="nucleotide sequence ID" value="NZ_BSOA01000049.1"/>
</dbReference>
<evidence type="ECO:0000313" key="2">
    <source>
        <dbReference type="EMBL" id="GLQ90585.1"/>
    </source>
</evidence>
<dbReference type="PANTHER" id="PTHR28026">
    <property type="entry name" value="DUF962 DOMAIN PROTEIN (AFU_ORTHOLOGUE AFUA_8G05310)"/>
    <property type="match status" value="1"/>
</dbReference>
<organism evidence="2 3">
    <name type="scientific">Dyella flagellata</name>
    <dbReference type="NCBI Taxonomy" id="1867833"/>
    <lineage>
        <taxon>Bacteria</taxon>
        <taxon>Pseudomonadati</taxon>
        <taxon>Pseudomonadota</taxon>
        <taxon>Gammaproteobacteria</taxon>
        <taxon>Lysobacterales</taxon>
        <taxon>Rhodanobacteraceae</taxon>
        <taxon>Dyella</taxon>
    </lineage>
</organism>
<keyword evidence="1" id="KW-0812">Transmembrane</keyword>
<dbReference type="Proteomes" id="UP001156627">
    <property type="component" value="Unassembled WGS sequence"/>
</dbReference>
<proteinExistence type="predicted"/>
<dbReference type="EMBL" id="BSOA01000049">
    <property type="protein sequence ID" value="GLQ90585.1"/>
    <property type="molecule type" value="Genomic_DNA"/>
</dbReference>
<sequence>MTTASGQRSMSEWLASYSQDHQHPINRVLHWICVPLIVWSALALLWTAPVPVSLLRPGAWAVFAIVLAFAWYWKRSHRLGAALLIALAILALICAWLWEPLGPMRMRWLAAGVFAVAWVGQFVGHLFEGRRPSFFTDLAYLLVGPAWLMDKLLNRIGLKEKP</sequence>
<dbReference type="InterPro" id="IPR009305">
    <property type="entry name" value="Mpo1-like"/>
</dbReference>
<dbReference type="Pfam" id="PF06127">
    <property type="entry name" value="Mpo1-like"/>
    <property type="match status" value="1"/>
</dbReference>
<keyword evidence="1" id="KW-1133">Transmembrane helix</keyword>
<keyword evidence="1" id="KW-0472">Membrane</keyword>
<feature type="transmembrane region" description="Helical" evidence="1">
    <location>
        <begin position="54"/>
        <end position="72"/>
    </location>
</feature>
<feature type="transmembrane region" description="Helical" evidence="1">
    <location>
        <begin position="110"/>
        <end position="127"/>
    </location>
</feature>
<keyword evidence="3" id="KW-1185">Reference proteome</keyword>
<evidence type="ECO:0000256" key="1">
    <source>
        <dbReference type="SAM" id="Phobius"/>
    </source>
</evidence>
<comment type="caution">
    <text evidence="2">The sequence shown here is derived from an EMBL/GenBank/DDBJ whole genome shotgun (WGS) entry which is preliminary data.</text>
</comment>
<gene>
    <name evidence="2" type="ORF">GCM10007898_41610</name>
</gene>
<feature type="transmembrane region" description="Helical" evidence="1">
    <location>
        <begin position="79"/>
        <end position="98"/>
    </location>
</feature>
<feature type="transmembrane region" description="Helical" evidence="1">
    <location>
        <begin position="28"/>
        <end position="48"/>
    </location>
</feature>
<name>A0ABQ5XJ81_9GAMM</name>
<evidence type="ECO:0000313" key="3">
    <source>
        <dbReference type="Proteomes" id="UP001156627"/>
    </source>
</evidence>
<accession>A0ABQ5XJ81</accession>
<dbReference type="PANTHER" id="PTHR28026:SF9">
    <property type="entry name" value="2-HYDROXY-PALMITIC ACID DIOXYGENASE MPO1"/>
    <property type="match status" value="1"/>
</dbReference>
<protein>
    <submittedName>
        <fullName evidence="2">Membrane protein</fullName>
    </submittedName>
</protein>
<reference evidence="3" key="1">
    <citation type="journal article" date="2019" name="Int. J. Syst. Evol. Microbiol.">
        <title>The Global Catalogue of Microorganisms (GCM) 10K type strain sequencing project: providing services to taxonomists for standard genome sequencing and annotation.</title>
        <authorList>
            <consortium name="The Broad Institute Genomics Platform"/>
            <consortium name="The Broad Institute Genome Sequencing Center for Infectious Disease"/>
            <person name="Wu L."/>
            <person name="Ma J."/>
        </authorList>
    </citation>
    <scope>NUCLEOTIDE SEQUENCE [LARGE SCALE GENOMIC DNA]</scope>
    <source>
        <strain evidence="3">NBRC 111981</strain>
    </source>
</reference>